<keyword evidence="2" id="KW-1133">Transmembrane helix</keyword>
<evidence type="ECO:0000256" key="1">
    <source>
        <dbReference type="SAM" id="MobiDB-lite"/>
    </source>
</evidence>
<dbReference type="GeneID" id="74943254"/>
<proteinExistence type="predicted"/>
<protein>
    <submittedName>
        <fullName evidence="3">Spore germination protein GerW family protein</fullName>
    </submittedName>
</protein>
<accession>A0A9E7U9E6</accession>
<evidence type="ECO:0000313" key="3">
    <source>
        <dbReference type="EMBL" id="UWM52967.1"/>
    </source>
</evidence>
<reference evidence="3" key="1">
    <citation type="submission" date="2022-09" db="EMBL/GenBank/DDBJ databases">
        <title>Diverse halophilic archaea isolated from saline environments.</title>
        <authorList>
            <person name="Cui H.-L."/>
        </authorList>
    </citation>
    <scope>NUCLEOTIDE SEQUENCE</scope>
    <source>
        <strain evidence="3">ZS-35-S2</strain>
    </source>
</reference>
<evidence type="ECO:0000256" key="2">
    <source>
        <dbReference type="SAM" id="Phobius"/>
    </source>
</evidence>
<feature type="transmembrane region" description="Helical" evidence="2">
    <location>
        <begin position="112"/>
        <end position="130"/>
    </location>
</feature>
<dbReference type="AlphaFoldDB" id="A0A9E7U9E6"/>
<dbReference type="RefSeq" id="WP_260591962.1">
    <property type="nucleotide sequence ID" value="NZ_CP104003.1"/>
</dbReference>
<dbReference type="Proteomes" id="UP001057580">
    <property type="component" value="Chromosome"/>
</dbReference>
<gene>
    <name evidence="3" type="ORF">N0B31_12490</name>
</gene>
<organism evidence="3 4">
    <name type="scientific">Salinirubellus salinus</name>
    <dbReference type="NCBI Taxonomy" id="1364945"/>
    <lineage>
        <taxon>Archaea</taxon>
        <taxon>Methanobacteriati</taxon>
        <taxon>Methanobacteriota</taxon>
        <taxon>Stenosarchaea group</taxon>
        <taxon>Halobacteria</taxon>
        <taxon>Halobacteriales</taxon>
        <taxon>Natronomonadaceae</taxon>
        <taxon>Salinirubellus</taxon>
    </lineage>
</organism>
<sequence>MAEQEHGIGVDVEHVDQEGERPEAGDGFFERLVGDLSDRAGVESVYGDPVTVGDRTVVPVARVAYGFGGGSGEGDDGEGFGAGGGVSATPIGALEVDGDGTRFVRFDERRRLLGVAGLTFLAGIALGRLGNRTSSDD</sequence>
<evidence type="ECO:0000313" key="4">
    <source>
        <dbReference type="Proteomes" id="UP001057580"/>
    </source>
</evidence>
<keyword evidence="2" id="KW-0472">Membrane</keyword>
<dbReference type="Pfam" id="PF09579">
    <property type="entry name" value="Spore_YtfJ"/>
    <property type="match status" value="1"/>
</dbReference>
<dbReference type="KEGG" id="ssai:N0B31_12490"/>
<keyword evidence="4" id="KW-1185">Reference proteome</keyword>
<keyword evidence="2" id="KW-0812">Transmembrane</keyword>
<dbReference type="PANTHER" id="PTHR39162:SF1">
    <property type="entry name" value="SPORULATION PROTEIN YTFJ"/>
    <property type="match status" value="1"/>
</dbReference>
<name>A0A9E7U9E6_9EURY</name>
<dbReference type="PANTHER" id="PTHR39162">
    <property type="entry name" value="GLL3345 PROTEIN"/>
    <property type="match status" value="1"/>
</dbReference>
<feature type="region of interest" description="Disordered" evidence="1">
    <location>
        <begin position="1"/>
        <end position="24"/>
    </location>
</feature>
<dbReference type="InterPro" id="IPR014229">
    <property type="entry name" value="Spore_YtfJ"/>
</dbReference>
<dbReference type="EMBL" id="CP104003">
    <property type="protein sequence ID" value="UWM52967.1"/>
    <property type="molecule type" value="Genomic_DNA"/>
</dbReference>